<dbReference type="PRINTS" id="PR00024">
    <property type="entry name" value="HOMEOBOX"/>
</dbReference>
<dbReference type="InterPro" id="IPR009057">
    <property type="entry name" value="Homeodomain-like_sf"/>
</dbReference>
<feature type="compositionally biased region" description="Polar residues" evidence="11">
    <location>
        <begin position="215"/>
        <end position="234"/>
    </location>
</feature>
<dbReference type="Proteomes" id="UP000549394">
    <property type="component" value="Unassembled WGS sequence"/>
</dbReference>
<dbReference type="CDD" id="cd00086">
    <property type="entry name" value="homeodomain"/>
    <property type="match status" value="1"/>
</dbReference>
<feature type="region of interest" description="Disordered" evidence="11">
    <location>
        <begin position="77"/>
        <end position="132"/>
    </location>
</feature>
<feature type="domain" description="Homeobox" evidence="12">
    <location>
        <begin position="125"/>
        <end position="185"/>
    </location>
</feature>
<evidence type="ECO:0000313" key="14">
    <source>
        <dbReference type="Proteomes" id="UP000549394"/>
    </source>
</evidence>
<dbReference type="PANTHER" id="PTHR46110">
    <property type="entry name" value="HOMEOBOX PROTEIN HMX"/>
    <property type="match status" value="1"/>
</dbReference>
<evidence type="ECO:0000256" key="10">
    <source>
        <dbReference type="RuleBase" id="RU000682"/>
    </source>
</evidence>
<evidence type="ECO:0000256" key="1">
    <source>
        <dbReference type="ARBA" id="ARBA00004123"/>
    </source>
</evidence>
<keyword evidence="6" id="KW-0804">Transcription</keyword>
<evidence type="ECO:0000256" key="3">
    <source>
        <dbReference type="ARBA" id="ARBA00023015"/>
    </source>
</evidence>
<feature type="compositionally biased region" description="Acidic residues" evidence="11">
    <location>
        <begin position="97"/>
        <end position="110"/>
    </location>
</feature>
<dbReference type="FunFam" id="1.10.10.60:FF:000053">
    <property type="entry name" value="H6 family homeobox 2"/>
    <property type="match status" value="1"/>
</dbReference>
<dbReference type="PANTHER" id="PTHR46110:SF3">
    <property type="entry name" value="HOMEOBOX PROTEIN HMX"/>
    <property type="match status" value="1"/>
</dbReference>
<evidence type="ECO:0000256" key="9">
    <source>
        <dbReference type="PROSITE-ProRule" id="PRU00108"/>
    </source>
</evidence>
<comment type="caution">
    <text evidence="13">The sequence shown here is derived from an EMBL/GenBank/DDBJ whole genome shotgun (WGS) entry which is preliminary data.</text>
</comment>
<evidence type="ECO:0000256" key="8">
    <source>
        <dbReference type="ARBA" id="ARBA00038165"/>
    </source>
</evidence>
<protein>
    <submittedName>
        <fullName evidence="13">DgyrCDS1932</fullName>
    </submittedName>
</protein>
<dbReference type="Gene3D" id="1.10.10.60">
    <property type="entry name" value="Homeodomain-like"/>
    <property type="match status" value="1"/>
</dbReference>
<dbReference type="EMBL" id="CAJFCJ010000002">
    <property type="protein sequence ID" value="CAD5112713.1"/>
    <property type="molecule type" value="Genomic_DNA"/>
</dbReference>
<dbReference type="InterPro" id="IPR020479">
    <property type="entry name" value="HD_metazoa"/>
</dbReference>
<keyword evidence="4 9" id="KW-0238">DNA-binding</keyword>
<evidence type="ECO:0000256" key="5">
    <source>
        <dbReference type="ARBA" id="ARBA00023155"/>
    </source>
</evidence>
<keyword evidence="5 9" id="KW-0371">Homeobox</keyword>
<evidence type="ECO:0000256" key="11">
    <source>
        <dbReference type="SAM" id="MobiDB-lite"/>
    </source>
</evidence>
<evidence type="ECO:0000256" key="2">
    <source>
        <dbReference type="ARBA" id="ARBA00022473"/>
    </source>
</evidence>
<dbReference type="SUPFAM" id="SSF46689">
    <property type="entry name" value="Homeodomain-like"/>
    <property type="match status" value="1"/>
</dbReference>
<feature type="region of interest" description="Disordered" evidence="11">
    <location>
        <begin position="1"/>
        <end position="47"/>
    </location>
</feature>
<feature type="compositionally biased region" description="Basic and acidic residues" evidence="11">
    <location>
        <begin position="1"/>
        <end position="14"/>
    </location>
</feature>
<organism evidence="13 14">
    <name type="scientific">Dimorphilus gyrociliatus</name>
    <dbReference type="NCBI Taxonomy" id="2664684"/>
    <lineage>
        <taxon>Eukaryota</taxon>
        <taxon>Metazoa</taxon>
        <taxon>Spiralia</taxon>
        <taxon>Lophotrochozoa</taxon>
        <taxon>Annelida</taxon>
        <taxon>Polychaeta</taxon>
        <taxon>Polychaeta incertae sedis</taxon>
        <taxon>Dinophilidae</taxon>
        <taxon>Dimorphilus</taxon>
    </lineage>
</organism>
<evidence type="ECO:0000256" key="4">
    <source>
        <dbReference type="ARBA" id="ARBA00023125"/>
    </source>
</evidence>
<dbReference type="SMART" id="SM00389">
    <property type="entry name" value="HOX"/>
    <property type="match status" value="1"/>
</dbReference>
<dbReference type="OrthoDB" id="6159439at2759"/>
<dbReference type="PROSITE" id="PS50071">
    <property type="entry name" value="HOMEOBOX_2"/>
    <property type="match status" value="1"/>
</dbReference>
<dbReference type="PROSITE" id="PS00027">
    <property type="entry name" value="HOMEOBOX_1"/>
    <property type="match status" value="1"/>
</dbReference>
<accession>A0A7I8V8Z6</accession>
<keyword evidence="2" id="KW-0217">Developmental protein</keyword>
<dbReference type="InterPro" id="IPR017970">
    <property type="entry name" value="Homeobox_CS"/>
</dbReference>
<gene>
    <name evidence="13" type="ORF">DGYR_LOCUS1805</name>
</gene>
<dbReference type="InterPro" id="IPR001356">
    <property type="entry name" value="HD"/>
</dbReference>
<dbReference type="GO" id="GO:0000977">
    <property type="term" value="F:RNA polymerase II transcription regulatory region sequence-specific DNA binding"/>
    <property type="evidence" value="ECO:0007669"/>
    <property type="project" value="TreeGrafter"/>
</dbReference>
<proteinExistence type="inferred from homology"/>
<sequence>MQQSDVDDKMDERVPPVQKKSFSISDILGKEDNEKCEKKDEEARITSQPLHPVLHPLLSRYHWYPWIQPLSSPVLNQERRSPVQQPAARSPSPVESLLEEEEIDVQDDDNQEKSNQSSSIDDNKRRKKKTRTVFSRSQVFQLESTFDMKRYLSSSERAGLAASLHLTETQVKIWFQNRRNKWKRQLAAEMEAANMAQAAHRLVRVPVLYPPHTGHPTTSESQTTASNSSPSDSPQAVSFPLYYPPMVQAYTSALRPSLPSIV</sequence>
<evidence type="ECO:0000256" key="6">
    <source>
        <dbReference type="ARBA" id="ARBA00023163"/>
    </source>
</evidence>
<dbReference type="GO" id="GO:0000981">
    <property type="term" value="F:DNA-binding transcription factor activity, RNA polymerase II-specific"/>
    <property type="evidence" value="ECO:0007669"/>
    <property type="project" value="InterPro"/>
</dbReference>
<keyword evidence="7 9" id="KW-0539">Nucleus</keyword>
<feature type="compositionally biased region" description="Basic and acidic residues" evidence="11">
    <location>
        <begin position="28"/>
        <end position="44"/>
    </location>
</feature>
<keyword evidence="3" id="KW-0805">Transcription regulation</keyword>
<evidence type="ECO:0000259" key="12">
    <source>
        <dbReference type="PROSITE" id="PS50071"/>
    </source>
</evidence>
<feature type="region of interest" description="Disordered" evidence="11">
    <location>
        <begin position="208"/>
        <end position="234"/>
    </location>
</feature>
<dbReference type="InterPro" id="IPR051300">
    <property type="entry name" value="HMX_Homeobox_TF"/>
</dbReference>
<evidence type="ECO:0000313" key="13">
    <source>
        <dbReference type="EMBL" id="CAD5112713.1"/>
    </source>
</evidence>
<name>A0A7I8V8Z6_9ANNE</name>
<feature type="DNA-binding region" description="Homeobox" evidence="9">
    <location>
        <begin position="127"/>
        <end position="186"/>
    </location>
</feature>
<dbReference type="Pfam" id="PF00046">
    <property type="entry name" value="Homeodomain"/>
    <property type="match status" value="1"/>
</dbReference>
<comment type="similarity">
    <text evidence="8">Belongs to the HMX homeobox family.</text>
</comment>
<evidence type="ECO:0000256" key="7">
    <source>
        <dbReference type="ARBA" id="ARBA00023242"/>
    </source>
</evidence>
<dbReference type="GO" id="GO:0005634">
    <property type="term" value="C:nucleus"/>
    <property type="evidence" value="ECO:0007669"/>
    <property type="project" value="UniProtKB-SubCell"/>
</dbReference>
<dbReference type="AlphaFoldDB" id="A0A7I8V8Z6"/>
<keyword evidence="14" id="KW-1185">Reference proteome</keyword>
<comment type="subcellular location">
    <subcellularLocation>
        <location evidence="1 9 10">Nucleus</location>
    </subcellularLocation>
</comment>
<reference evidence="13 14" key="1">
    <citation type="submission" date="2020-08" db="EMBL/GenBank/DDBJ databases">
        <authorList>
            <person name="Hejnol A."/>
        </authorList>
    </citation>
    <scope>NUCLEOTIDE SEQUENCE [LARGE SCALE GENOMIC DNA]</scope>
</reference>